<dbReference type="CDD" id="cd06614">
    <property type="entry name" value="STKc_PAK"/>
    <property type="match status" value="1"/>
</dbReference>
<dbReference type="InterPro" id="IPR017441">
    <property type="entry name" value="Protein_kinase_ATP_BS"/>
</dbReference>
<comment type="catalytic activity">
    <reaction evidence="8">
        <text>L-threonyl-[protein] + ATP = O-phospho-L-threonyl-[protein] + ADP + H(+)</text>
        <dbReference type="Rhea" id="RHEA:46608"/>
        <dbReference type="Rhea" id="RHEA-COMP:11060"/>
        <dbReference type="Rhea" id="RHEA-COMP:11605"/>
        <dbReference type="ChEBI" id="CHEBI:15378"/>
        <dbReference type="ChEBI" id="CHEBI:30013"/>
        <dbReference type="ChEBI" id="CHEBI:30616"/>
        <dbReference type="ChEBI" id="CHEBI:61977"/>
        <dbReference type="ChEBI" id="CHEBI:456216"/>
        <dbReference type="EC" id="2.7.11.1"/>
    </reaction>
</comment>
<reference evidence="15" key="1">
    <citation type="submission" date="2022-07" db="EMBL/GenBank/DDBJ databases">
        <title>Genome Sequence of Physisporinus lineatus.</title>
        <authorList>
            <person name="Buettner E."/>
        </authorList>
    </citation>
    <scope>NUCLEOTIDE SEQUENCE</scope>
    <source>
        <strain evidence="15">VT162</strain>
    </source>
</reference>
<keyword evidence="16" id="KW-1185">Reference proteome</keyword>
<dbReference type="CDD" id="cd01093">
    <property type="entry name" value="CRIB_PAK_like"/>
    <property type="match status" value="1"/>
</dbReference>
<dbReference type="Proteomes" id="UP001212997">
    <property type="component" value="Unassembled WGS sequence"/>
</dbReference>
<feature type="region of interest" description="Disordered" evidence="11">
    <location>
        <begin position="368"/>
        <end position="563"/>
    </location>
</feature>
<dbReference type="FunFam" id="3.90.810.10:FF:000005">
    <property type="entry name" value="Non-specific serine/threonine protein kinase"/>
    <property type="match status" value="1"/>
</dbReference>
<evidence type="ECO:0000313" key="16">
    <source>
        <dbReference type="Proteomes" id="UP001212997"/>
    </source>
</evidence>
<dbReference type="SMART" id="SM00285">
    <property type="entry name" value="PBD"/>
    <property type="match status" value="1"/>
</dbReference>
<evidence type="ECO:0000256" key="4">
    <source>
        <dbReference type="ARBA" id="ARBA00022679"/>
    </source>
</evidence>
<feature type="compositionally biased region" description="Gly residues" evidence="11">
    <location>
        <begin position="379"/>
        <end position="394"/>
    </location>
</feature>
<evidence type="ECO:0000259" key="14">
    <source>
        <dbReference type="PROSITE" id="PS50108"/>
    </source>
</evidence>
<feature type="compositionally biased region" description="Low complexity" evidence="11">
    <location>
        <begin position="368"/>
        <end position="378"/>
    </location>
</feature>
<dbReference type="InterPro" id="IPR000095">
    <property type="entry name" value="CRIB_dom"/>
</dbReference>
<sequence>MSYNQVHASSLTPSRPAPSVPIRRGTDIQNVLASSGYGSSFSVGSTSTSGSSTYAGSSYTGVGGSPNRISDGMIGASVVRQGSVSVKEDGIVSWLWRPKWLVLKEQSLTIHKNESAIQAQTLINLGDISNIERTDLKPYCLLLETKDKRLYFSLKNDEELYGWQDDIYSRSPLMGVSNPTNFVHKVHVGFDPVSGAFTGLPDAWSKLLTKSAITREDYAKDPQAVLDVLEFYTDHQKREMEELAGYASVSGGGLSPASARLGPSTSSGGPSGSSGYSGYGGDGSSTPRFGAGTGLGGIGKGGSSSSVGLDARPQIKRQESAPPGMNGSDSTSSTTSVGTTGTLSGSAAGLARAAEKVNGSHAQLHASTIGGASASSSGTGSGVGVNVSTGGGTPVKGNVVGIGSLQPSRPAPPRPLLTANRPAPPAPVPHPHQVHPMAKSPSLPGQQDIHGGAHAHTHTHTPTSAELLARTKAHGPPSETRTAKPPGLGGLSADGLPTRGEASLGGVGSGIGIGRNEGGGIVRAEGGLEKSPSGPRPNLSIGAAGAKSSPAVTGVGSGSVKPLQPVKKPVPAISATATIEKTHAQQQKVVHQQQHQHQQQQQQVVAPTVKVTAAPNDGGVAAAAAALEKPKEKEKRISTMSEAQIMEKLRSVVSKQDPKALYSKIRKVGQGASGHVYVAKVLSTGKKVAIKEMDLSNQPRKELIVNEILVMKESQHPNIVNFLDSYLVRSNELWVVMEYMEGGALTDVIENNTMEEDQISCICLETCKGLGHLHSQSIIHRDIKSDNVLLDAQGHVKITDFGFCAKLTDQKSKRATMVGTPYWMAPEVVKQKEYGAKVDIWSLGIMAIEMIENEPPYLDEEPLKALYLIATNGTPTLKKPEALSRELKGFLSVCLCVDVKSRATADELLNHDFLRKACALSGLAPLLRFKNKQAS</sequence>
<dbReference type="InterPro" id="IPR008271">
    <property type="entry name" value="Ser/Thr_kinase_AS"/>
</dbReference>
<gene>
    <name evidence="15" type="ORF">NLI96_g3888</name>
</gene>
<dbReference type="PROSITE" id="PS00108">
    <property type="entry name" value="PROTEIN_KINASE_ST"/>
    <property type="match status" value="1"/>
</dbReference>
<dbReference type="SUPFAM" id="SSF56112">
    <property type="entry name" value="Protein kinase-like (PK-like)"/>
    <property type="match status" value="1"/>
</dbReference>
<evidence type="ECO:0000256" key="11">
    <source>
        <dbReference type="SAM" id="MobiDB-lite"/>
    </source>
</evidence>
<dbReference type="PROSITE" id="PS00107">
    <property type="entry name" value="PROTEIN_KINASE_ATP"/>
    <property type="match status" value="1"/>
</dbReference>
<dbReference type="PANTHER" id="PTHR45832:SF22">
    <property type="entry name" value="SERINE_THREONINE-PROTEIN KINASE SAMKA-RELATED"/>
    <property type="match status" value="1"/>
</dbReference>
<feature type="compositionally biased region" description="Low complexity" evidence="11">
    <location>
        <begin position="327"/>
        <end position="344"/>
    </location>
</feature>
<name>A0AAD5V615_9APHY</name>
<dbReference type="SMART" id="SM00220">
    <property type="entry name" value="S_TKc"/>
    <property type="match status" value="1"/>
</dbReference>
<protein>
    <recommendedName>
        <fullName evidence="2">non-specific serine/threonine protein kinase</fullName>
        <ecNumber evidence="2">2.7.11.1</ecNumber>
    </recommendedName>
</protein>
<evidence type="ECO:0000256" key="10">
    <source>
        <dbReference type="PROSITE-ProRule" id="PRU10141"/>
    </source>
</evidence>
<dbReference type="SMART" id="SM00233">
    <property type="entry name" value="PH"/>
    <property type="match status" value="1"/>
</dbReference>
<keyword evidence="6" id="KW-0418">Kinase</keyword>
<evidence type="ECO:0000256" key="7">
    <source>
        <dbReference type="ARBA" id="ARBA00022840"/>
    </source>
</evidence>
<dbReference type="Pfam" id="PF00169">
    <property type="entry name" value="PH"/>
    <property type="match status" value="1"/>
</dbReference>
<accession>A0AAD5V615</accession>
<evidence type="ECO:0000256" key="6">
    <source>
        <dbReference type="ARBA" id="ARBA00022777"/>
    </source>
</evidence>
<comment type="similarity">
    <text evidence="1">Belongs to the protein kinase superfamily. STE Ser/Thr protein kinase family. STE20 subfamily.</text>
</comment>
<evidence type="ECO:0000313" key="15">
    <source>
        <dbReference type="EMBL" id="KAJ3486940.1"/>
    </source>
</evidence>
<dbReference type="PROSITE" id="PS50003">
    <property type="entry name" value="PH_DOMAIN"/>
    <property type="match status" value="1"/>
</dbReference>
<dbReference type="InterPro" id="IPR036936">
    <property type="entry name" value="CRIB_dom_sf"/>
</dbReference>
<feature type="region of interest" description="Disordered" evidence="11">
    <location>
        <begin position="1"/>
        <end position="23"/>
    </location>
</feature>
<feature type="compositionally biased region" description="Gly residues" evidence="11">
    <location>
        <begin position="269"/>
        <end position="283"/>
    </location>
</feature>
<evidence type="ECO:0000256" key="2">
    <source>
        <dbReference type="ARBA" id="ARBA00012513"/>
    </source>
</evidence>
<dbReference type="InterPro" id="IPR011993">
    <property type="entry name" value="PH-like_dom_sf"/>
</dbReference>
<feature type="region of interest" description="Disordered" evidence="11">
    <location>
        <begin position="257"/>
        <end position="344"/>
    </location>
</feature>
<organism evidence="15 16">
    <name type="scientific">Meripilus lineatus</name>
    <dbReference type="NCBI Taxonomy" id="2056292"/>
    <lineage>
        <taxon>Eukaryota</taxon>
        <taxon>Fungi</taxon>
        <taxon>Dikarya</taxon>
        <taxon>Basidiomycota</taxon>
        <taxon>Agaricomycotina</taxon>
        <taxon>Agaricomycetes</taxon>
        <taxon>Polyporales</taxon>
        <taxon>Meripilaceae</taxon>
        <taxon>Meripilus</taxon>
    </lineage>
</organism>
<dbReference type="InterPro" id="IPR033923">
    <property type="entry name" value="PAK_BD"/>
</dbReference>
<dbReference type="FunFam" id="1.10.510.10:FF:000139">
    <property type="entry name" value="Non-specific serine/threonine protein kinase"/>
    <property type="match status" value="1"/>
</dbReference>
<evidence type="ECO:0000256" key="8">
    <source>
        <dbReference type="ARBA" id="ARBA00047899"/>
    </source>
</evidence>
<dbReference type="PANTHER" id="PTHR45832">
    <property type="entry name" value="SERINE/THREONINE-PROTEIN KINASE SAMKA-RELATED-RELATED"/>
    <property type="match status" value="1"/>
</dbReference>
<evidence type="ECO:0000256" key="1">
    <source>
        <dbReference type="ARBA" id="ARBA00008874"/>
    </source>
</evidence>
<dbReference type="CDD" id="cd13279">
    <property type="entry name" value="PH_Cla4_Ste20"/>
    <property type="match status" value="1"/>
</dbReference>
<dbReference type="EMBL" id="JANAWD010000106">
    <property type="protein sequence ID" value="KAJ3486940.1"/>
    <property type="molecule type" value="Genomic_DNA"/>
</dbReference>
<dbReference type="Pfam" id="PF00069">
    <property type="entry name" value="Pkinase"/>
    <property type="match status" value="1"/>
</dbReference>
<comment type="caution">
    <text evidence="15">The sequence shown here is derived from an EMBL/GenBank/DDBJ whole genome shotgun (WGS) entry which is preliminary data.</text>
</comment>
<keyword evidence="3" id="KW-0723">Serine/threonine-protein kinase</keyword>
<dbReference type="FunFam" id="3.30.200.20:FF:000705">
    <property type="entry name" value="Non-specific serine/threonine protein kinase"/>
    <property type="match status" value="1"/>
</dbReference>
<dbReference type="AlphaFoldDB" id="A0AAD5V615"/>
<comment type="catalytic activity">
    <reaction evidence="9">
        <text>L-seryl-[protein] + ATP = O-phospho-L-seryl-[protein] + ADP + H(+)</text>
        <dbReference type="Rhea" id="RHEA:17989"/>
        <dbReference type="Rhea" id="RHEA-COMP:9863"/>
        <dbReference type="Rhea" id="RHEA-COMP:11604"/>
        <dbReference type="ChEBI" id="CHEBI:15378"/>
        <dbReference type="ChEBI" id="CHEBI:29999"/>
        <dbReference type="ChEBI" id="CHEBI:30616"/>
        <dbReference type="ChEBI" id="CHEBI:83421"/>
        <dbReference type="ChEBI" id="CHEBI:456216"/>
        <dbReference type="EC" id="2.7.11.1"/>
    </reaction>
</comment>
<feature type="domain" description="CRIB" evidence="14">
    <location>
        <begin position="176"/>
        <end position="189"/>
    </location>
</feature>
<feature type="domain" description="Protein kinase" evidence="13">
    <location>
        <begin position="662"/>
        <end position="914"/>
    </location>
</feature>
<dbReference type="Gene3D" id="1.10.510.10">
    <property type="entry name" value="Transferase(Phosphotransferase) domain 1"/>
    <property type="match status" value="1"/>
</dbReference>
<dbReference type="InterPro" id="IPR001849">
    <property type="entry name" value="PH_domain"/>
</dbReference>
<dbReference type="PROSITE" id="PS50108">
    <property type="entry name" value="CRIB"/>
    <property type="match status" value="1"/>
</dbReference>
<dbReference type="Gene3D" id="3.30.200.20">
    <property type="entry name" value="Phosphorylase Kinase, domain 1"/>
    <property type="match status" value="1"/>
</dbReference>
<dbReference type="InterPro" id="IPR051931">
    <property type="entry name" value="PAK3-like"/>
</dbReference>
<evidence type="ECO:0000256" key="9">
    <source>
        <dbReference type="ARBA" id="ARBA00048679"/>
    </source>
</evidence>
<feature type="binding site" evidence="10">
    <location>
        <position position="691"/>
    </location>
    <ligand>
        <name>ATP</name>
        <dbReference type="ChEBI" id="CHEBI:30616"/>
    </ligand>
</feature>
<dbReference type="GO" id="GO:0005524">
    <property type="term" value="F:ATP binding"/>
    <property type="evidence" value="ECO:0007669"/>
    <property type="project" value="UniProtKB-UniRule"/>
</dbReference>
<dbReference type="InterPro" id="IPR011009">
    <property type="entry name" value="Kinase-like_dom_sf"/>
</dbReference>
<feature type="compositionally biased region" description="Gly residues" evidence="11">
    <location>
        <begin position="503"/>
        <end position="521"/>
    </location>
</feature>
<dbReference type="SUPFAM" id="SSF50729">
    <property type="entry name" value="PH domain-like"/>
    <property type="match status" value="1"/>
</dbReference>
<feature type="domain" description="PH" evidence="12">
    <location>
        <begin position="77"/>
        <end position="172"/>
    </location>
</feature>
<keyword evidence="7 10" id="KW-0067">ATP-binding</keyword>
<evidence type="ECO:0000259" key="12">
    <source>
        <dbReference type="PROSITE" id="PS50003"/>
    </source>
</evidence>
<dbReference type="GO" id="GO:0004674">
    <property type="term" value="F:protein serine/threonine kinase activity"/>
    <property type="evidence" value="ECO:0007669"/>
    <property type="project" value="UniProtKB-KW"/>
</dbReference>
<feature type="compositionally biased region" description="Polar residues" evidence="11">
    <location>
        <begin position="1"/>
        <end position="13"/>
    </location>
</feature>
<keyword evidence="4" id="KW-0808">Transferase</keyword>
<dbReference type="Gene3D" id="2.30.29.30">
    <property type="entry name" value="Pleckstrin-homology domain (PH domain)/Phosphotyrosine-binding domain (PTB)"/>
    <property type="match status" value="1"/>
</dbReference>
<evidence type="ECO:0000256" key="5">
    <source>
        <dbReference type="ARBA" id="ARBA00022741"/>
    </source>
</evidence>
<dbReference type="Pfam" id="PF00786">
    <property type="entry name" value="PBD"/>
    <property type="match status" value="1"/>
</dbReference>
<dbReference type="InterPro" id="IPR000719">
    <property type="entry name" value="Prot_kinase_dom"/>
</dbReference>
<keyword evidence="5 10" id="KW-0547">Nucleotide-binding</keyword>
<dbReference type="EC" id="2.7.11.1" evidence="2"/>
<dbReference type="PROSITE" id="PS50011">
    <property type="entry name" value="PROTEIN_KINASE_DOM"/>
    <property type="match status" value="1"/>
</dbReference>
<evidence type="ECO:0000259" key="13">
    <source>
        <dbReference type="PROSITE" id="PS50011"/>
    </source>
</evidence>
<proteinExistence type="inferred from homology"/>
<dbReference type="Gene3D" id="3.90.810.10">
    <property type="entry name" value="CRIB domain"/>
    <property type="match status" value="1"/>
</dbReference>
<evidence type="ECO:0000256" key="3">
    <source>
        <dbReference type="ARBA" id="ARBA00022527"/>
    </source>
</evidence>
<feature type="compositionally biased region" description="Gly residues" evidence="11">
    <location>
        <begin position="291"/>
        <end position="302"/>
    </location>
</feature>